<organism evidence="2 3">
    <name type="scientific">Sphaerisporangium dianthi</name>
    <dbReference type="NCBI Taxonomy" id="1436120"/>
    <lineage>
        <taxon>Bacteria</taxon>
        <taxon>Bacillati</taxon>
        <taxon>Actinomycetota</taxon>
        <taxon>Actinomycetes</taxon>
        <taxon>Streptosporangiales</taxon>
        <taxon>Streptosporangiaceae</taxon>
        <taxon>Sphaerisporangium</taxon>
    </lineage>
</organism>
<dbReference type="EMBL" id="JBHSFP010000017">
    <property type="protein sequence ID" value="MFC4533672.1"/>
    <property type="molecule type" value="Genomic_DNA"/>
</dbReference>
<evidence type="ECO:0000313" key="3">
    <source>
        <dbReference type="Proteomes" id="UP001596004"/>
    </source>
</evidence>
<keyword evidence="1" id="KW-0732">Signal</keyword>
<evidence type="ECO:0000256" key="1">
    <source>
        <dbReference type="SAM" id="SignalP"/>
    </source>
</evidence>
<comment type="caution">
    <text evidence="2">The sequence shown here is derived from an EMBL/GenBank/DDBJ whole genome shotgun (WGS) entry which is preliminary data.</text>
</comment>
<keyword evidence="3" id="KW-1185">Reference proteome</keyword>
<accession>A0ABV9CMJ5</accession>
<feature type="signal peptide" evidence="1">
    <location>
        <begin position="1"/>
        <end position="30"/>
    </location>
</feature>
<gene>
    <name evidence="2" type="ORF">ACFO60_23140</name>
</gene>
<protein>
    <submittedName>
        <fullName evidence="2">Esterase</fullName>
    </submittedName>
</protein>
<sequence>MKRAIATLGGACAVLLSAVAALVFVHPAAAATLTEVTNFGANPGNLRMHLYVPDNRPTNPAIVLAMHPC</sequence>
<dbReference type="Proteomes" id="UP001596004">
    <property type="component" value="Unassembled WGS sequence"/>
</dbReference>
<evidence type="ECO:0000313" key="2">
    <source>
        <dbReference type="EMBL" id="MFC4533672.1"/>
    </source>
</evidence>
<proteinExistence type="predicted"/>
<name>A0ABV9CMJ5_9ACTN</name>
<feature type="non-terminal residue" evidence="2">
    <location>
        <position position="69"/>
    </location>
</feature>
<reference evidence="3" key="1">
    <citation type="journal article" date="2019" name="Int. J. Syst. Evol. Microbiol.">
        <title>The Global Catalogue of Microorganisms (GCM) 10K type strain sequencing project: providing services to taxonomists for standard genome sequencing and annotation.</title>
        <authorList>
            <consortium name="The Broad Institute Genomics Platform"/>
            <consortium name="The Broad Institute Genome Sequencing Center for Infectious Disease"/>
            <person name="Wu L."/>
            <person name="Ma J."/>
        </authorList>
    </citation>
    <scope>NUCLEOTIDE SEQUENCE [LARGE SCALE GENOMIC DNA]</scope>
    <source>
        <strain evidence="3">CGMCC 4.7132</strain>
    </source>
</reference>
<feature type="chain" id="PRO_5047381829" evidence="1">
    <location>
        <begin position="31"/>
        <end position="69"/>
    </location>
</feature>